<evidence type="ECO:0000256" key="4">
    <source>
        <dbReference type="ARBA" id="ARBA00022525"/>
    </source>
</evidence>
<keyword evidence="5" id="KW-0091">Biomineralization</keyword>
<dbReference type="GO" id="GO:0008147">
    <property type="term" value="F:structural constituent of bone"/>
    <property type="evidence" value="ECO:0007669"/>
    <property type="project" value="TreeGrafter"/>
</dbReference>
<dbReference type="GO" id="GO:0046848">
    <property type="term" value="F:hydroxyapatite binding"/>
    <property type="evidence" value="ECO:0007669"/>
    <property type="project" value="TreeGrafter"/>
</dbReference>
<dbReference type="SMART" id="SM00069">
    <property type="entry name" value="GLA"/>
    <property type="match status" value="1"/>
</dbReference>
<dbReference type="InterPro" id="IPR039176">
    <property type="entry name" value="Osteocalcin"/>
</dbReference>
<dbReference type="SUPFAM" id="SSF57630">
    <property type="entry name" value="GLA-domain"/>
    <property type="match status" value="1"/>
</dbReference>
<evidence type="ECO:0000256" key="6">
    <source>
        <dbReference type="ARBA" id="ARBA00022723"/>
    </source>
</evidence>
<dbReference type="PANTHER" id="PTHR14235:SF0">
    <property type="entry name" value="OSTEOCALCIN"/>
    <property type="match status" value="1"/>
</dbReference>
<evidence type="ECO:0000256" key="11">
    <source>
        <dbReference type="PIRSR" id="PIRSR602384-3"/>
    </source>
</evidence>
<feature type="modified residue" description="4-carboxyglutamate" evidence="11">
    <location>
        <position position="123"/>
    </location>
</feature>
<reference evidence="14" key="2">
    <citation type="submission" date="2025-09" db="UniProtKB">
        <authorList>
            <consortium name="Ensembl"/>
        </authorList>
    </citation>
    <scope>IDENTIFICATION</scope>
</reference>
<keyword evidence="3 11" id="KW-0301">Gamma-carboxyglutamic acid</keyword>
<dbReference type="PROSITE" id="PS50998">
    <property type="entry name" value="GLA_2"/>
    <property type="match status" value="1"/>
</dbReference>
<keyword evidence="8 10" id="KW-1015">Disulfide bond</keyword>
<keyword evidence="4 12" id="KW-0964">Secreted</keyword>
<accession>A0A674K5Q7</accession>
<evidence type="ECO:0000256" key="9">
    <source>
        <dbReference type="PIRSR" id="PIRSR602384-1"/>
    </source>
</evidence>
<evidence type="ECO:0000313" key="15">
    <source>
        <dbReference type="Proteomes" id="UP000472274"/>
    </source>
</evidence>
<dbReference type="InterPro" id="IPR002384">
    <property type="entry name" value="Osteocalcin/MGP"/>
</dbReference>
<comment type="subcellular location">
    <subcellularLocation>
        <location evidence="1 12">Secreted</location>
    </subcellularLocation>
</comment>
<comment type="PTM">
    <text evidence="11 12">Gamma-carboxyglutamate residues are formed by vitamin K dependent carboxylation. These residues are essential for the binding of calcium.</text>
</comment>
<evidence type="ECO:0000256" key="3">
    <source>
        <dbReference type="ARBA" id="ARBA00022479"/>
    </source>
</evidence>
<dbReference type="GO" id="GO:1900076">
    <property type="term" value="P:regulation of cellular response to insulin stimulus"/>
    <property type="evidence" value="ECO:0007669"/>
    <property type="project" value="InterPro"/>
</dbReference>
<organism evidence="14 15">
    <name type="scientific">Terrapene triunguis</name>
    <name type="common">Three-toed box turtle</name>
    <dbReference type="NCBI Taxonomy" id="2587831"/>
    <lineage>
        <taxon>Eukaryota</taxon>
        <taxon>Metazoa</taxon>
        <taxon>Chordata</taxon>
        <taxon>Craniata</taxon>
        <taxon>Vertebrata</taxon>
        <taxon>Euteleostomi</taxon>
        <taxon>Archelosauria</taxon>
        <taxon>Testudinata</taxon>
        <taxon>Testudines</taxon>
        <taxon>Cryptodira</taxon>
        <taxon>Durocryptodira</taxon>
        <taxon>Testudinoidea</taxon>
        <taxon>Emydidae</taxon>
        <taxon>Terrapene</taxon>
    </lineage>
</organism>
<evidence type="ECO:0000256" key="10">
    <source>
        <dbReference type="PIRSR" id="PIRSR602384-2"/>
    </source>
</evidence>
<dbReference type="GO" id="GO:0032571">
    <property type="term" value="P:response to vitamin K"/>
    <property type="evidence" value="ECO:0007669"/>
    <property type="project" value="InterPro"/>
</dbReference>
<dbReference type="PROSITE" id="PS00011">
    <property type="entry name" value="GLA_1"/>
    <property type="match status" value="1"/>
</dbReference>
<reference evidence="14" key="1">
    <citation type="submission" date="2025-08" db="UniProtKB">
        <authorList>
            <consortium name="Ensembl"/>
        </authorList>
    </citation>
    <scope>IDENTIFICATION</scope>
</reference>
<dbReference type="InterPro" id="IPR058704">
    <property type="entry name" value="BGLAP-like_C"/>
</dbReference>
<evidence type="ECO:0000313" key="14">
    <source>
        <dbReference type="Ensembl" id="ENSTMTP00000028985.1"/>
    </source>
</evidence>
<dbReference type="GO" id="GO:0060348">
    <property type="term" value="P:bone development"/>
    <property type="evidence" value="ECO:0007669"/>
    <property type="project" value="InterPro"/>
</dbReference>
<feature type="binding site" evidence="9">
    <location>
        <position position="120"/>
    </location>
    <ligand>
        <name>Ca(2+)</name>
        <dbReference type="ChEBI" id="CHEBI:29108"/>
        <label>1</label>
    </ligand>
</feature>
<feature type="domain" description="Gla" evidence="13">
    <location>
        <begin position="100"/>
        <end position="146"/>
    </location>
</feature>
<evidence type="ECO:0000256" key="2">
    <source>
        <dbReference type="ARBA" id="ARBA00008850"/>
    </source>
</evidence>
<dbReference type="InterPro" id="IPR000294">
    <property type="entry name" value="GLA_domain"/>
</dbReference>
<feature type="binding site" evidence="9">
    <location>
        <position position="116"/>
    </location>
    <ligand>
        <name>Ca(2+)</name>
        <dbReference type="ChEBI" id="CHEBI:29108"/>
        <label>1</label>
    </ligand>
</feature>
<dbReference type="InterPro" id="IPR035972">
    <property type="entry name" value="GLA-like_dom_SF"/>
</dbReference>
<dbReference type="Ensembl" id="ENSTMTT00000030049.1">
    <property type="protein sequence ID" value="ENSTMTP00000028985.1"/>
    <property type="gene ID" value="ENSTMTG00000021022.1"/>
</dbReference>
<feature type="binding site" evidence="9">
    <location>
        <position position="123"/>
    </location>
    <ligand>
        <name>Ca(2+)</name>
        <dbReference type="ChEBI" id="CHEBI:29108"/>
        <label>1</label>
    </ligand>
</feature>
<dbReference type="GeneTree" id="ENSGT00960000189418"/>
<proteinExistence type="inferred from homology"/>
<keyword evidence="7 9" id="KW-0106">Calcium</keyword>
<feature type="binding site" evidence="9">
    <location>
        <position position="129"/>
    </location>
    <ligand>
        <name>Ca(2+)</name>
        <dbReference type="ChEBI" id="CHEBI:29108"/>
        <label>1</label>
    </ligand>
</feature>
<dbReference type="PRINTS" id="PR00002">
    <property type="entry name" value="GLABONE"/>
</dbReference>
<feature type="modified residue" description="4-carboxyglutamate" evidence="11">
    <location>
        <position position="116"/>
    </location>
</feature>
<feature type="modified residue" description="4-carboxyglutamate" evidence="11">
    <location>
        <position position="120"/>
    </location>
</feature>
<evidence type="ECO:0000256" key="12">
    <source>
        <dbReference type="RuleBase" id="RU361261"/>
    </source>
</evidence>
<feature type="disulfide bond" evidence="10">
    <location>
        <begin position="122"/>
        <end position="128"/>
    </location>
</feature>
<dbReference type="InParanoid" id="A0A674K5Q7"/>
<comment type="function">
    <text evidence="12">Binds strongly to apatite and calcium.</text>
</comment>
<dbReference type="Proteomes" id="UP000472274">
    <property type="component" value="Unplaced"/>
</dbReference>
<comment type="similarity">
    <text evidence="2 12">Belongs to the osteocalcin/matrix Gla protein family.</text>
</comment>
<dbReference type="GO" id="GO:0030500">
    <property type="term" value="P:regulation of bone mineralization"/>
    <property type="evidence" value="ECO:0007669"/>
    <property type="project" value="InterPro"/>
</dbReference>
<dbReference type="GO" id="GO:0031214">
    <property type="term" value="P:biomineral tissue development"/>
    <property type="evidence" value="ECO:0007669"/>
    <property type="project" value="UniProtKB-KW"/>
</dbReference>
<dbReference type="AlphaFoldDB" id="A0A674K5Q7"/>
<dbReference type="PANTHER" id="PTHR14235">
    <property type="entry name" value="OSTEOCALCIN"/>
    <property type="match status" value="1"/>
</dbReference>
<dbReference type="GO" id="GO:0005576">
    <property type="term" value="C:extracellular region"/>
    <property type="evidence" value="ECO:0007669"/>
    <property type="project" value="UniProtKB-SubCell"/>
</dbReference>
<keyword evidence="15" id="KW-1185">Reference proteome</keyword>
<dbReference type="Pfam" id="PF25890">
    <property type="entry name" value="BGLAP_C"/>
    <property type="match status" value="1"/>
</dbReference>
<evidence type="ECO:0000256" key="1">
    <source>
        <dbReference type="ARBA" id="ARBA00004613"/>
    </source>
</evidence>
<keyword evidence="6 9" id="KW-0479">Metal-binding</keyword>
<sequence length="148" mass="16640">MRTGSVNSSLPALKCGLALLLLPPQRWLHVSPGELNPVHHSRGLFGLFNSPQQRRPGLKAATFHPRGGCSPKAGALILACRRIIRRPPKALGERSITHQPTLFTRRFYDLIHDPLEGKREICELNPDCDELADHIGFQEAYRRYYGPI</sequence>
<evidence type="ECO:0000256" key="5">
    <source>
        <dbReference type="ARBA" id="ARBA00022591"/>
    </source>
</evidence>
<dbReference type="GO" id="GO:0005509">
    <property type="term" value="F:calcium ion binding"/>
    <property type="evidence" value="ECO:0007669"/>
    <property type="project" value="UniProtKB-UniRule"/>
</dbReference>
<protein>
    <recommendedName>
        <fullName evidence="12">Osteocalcin</fullName>
    </recommendedName>
</protein>
<evidence type="ECO:0000256" key="7">
    <source>
        <dbReference type="ARBA" id="ARBA00022837"/>
    </source>
</evidence>
<evidence type="ECO:0000259" key="13">
    <source>
        <dbReference type="PROSITE" id="PS50998"/>
    </source>
</evidence>
<name>A0A674K5Q7_9SAUR</name>
<evidence type="ECO:0000256" key="8">
    <source>
        <dbReference type="ARBA" id="ARBA00023157"/>
    </source>
</evidence>
<dbReference type="GO" id="GO:0001649">
    <property type="term" value="P:osteoblast differentiation"/>
    <property type="evidence" value="ECO:0007669"/>
    <property type="project" value="TreeGrafter"/>
</dbReference>